<evidence type="ECO:0000259" key="3">
    <source>
        <dbReference type="Pfam" id="PF12783"/>
    </source>
</evidence>
<dbReference type="PANTHER" id="PTHR10663">
    <property type="entry name" value="GUANYL-NUCLEOTIDE EXCHANGE FACTOR"/>
    <property type="match status" value="1"/>
</dbReference>
<comment type="caution">
    <text evidence="6">The sequence shown here is derived from an EMBL/GenBank/DDBJ whole genome shotgun (WGS) entry which is preliminary data.</text>
</comment>
<sequence>MTAQLLTSELGNLIQESKRKHADLRNAAEKSLEELKTLRLSSEAQVAADLSLRLQFVNPFIIACGTKNVKYTSIAIVCLQRLAVSRALPKSRLGEILEAFRGASPAGLDVQLKILQALPSLLQNYANDLTGDLIATALSICTILQGSKNGIVTNTAAATLQQLVLTIFEKVVTEDKISKEAPIAGEAPSENGPIPLRAAALDACRLFNDLCLMTESQRPLFLRSASIPKTFGLELIESVLTNHSQVFLTHQEQASILRSRVMPFIISSLSEKLNFAVTVRITRILYSLLRFNLSILSTEGEMALGLLTYMLDHDTALWKRSLCMEVLRGLFSDAALIRQIFAMYDAQEGRKPILRDLVAALVRISSEKPSIIGLGLQSSIPFANHGNSSDTDQAMLEASGVPGIIGSAVSSSDPGVGISTQWSTMRLPCIEQLDKTDPPLVPVTYIYSLTLACINGFSEGLAKFILPLTASERSSSKLKLPESKLKEFDPNLSPKDTKVELEKPTFTKKNTIWVNPLTLTSHHLFHEIKICAGIVDQCWPAILASCSTFLYSALDAEYYHSLVRSFQKFTHVAGLLHLSTPRDAFLTTLGKAAVPPNLLVSNLPVTSLPAIQHVEKQGILSNAKGLLSGESLIQEKGRQPSIEPTSASLNTRNLLCLRALLNLGIALGPTLSSGWEIILGTLQNADLVMLSNSIPGSTVAIHKTENQSINENAITLSANLGSEIKAVETAAARLIESTTDYPNNAFLEVIIALSSLLKDETYIIQSEDQKPQVASQIKAQTHSRNRNTSVVISPIIHSQKDLFALKKIGDVASININRLISHPADIGGWDVITSELILASCSSTAPASVRLAAAEILTSLILEAATTAIPLSITENSVIQLRFLDTLRNSLQSLSSVEREMSVAVHSTDVNVHKIILEGLKSILEQCGECLLNGWDIVFAIIGSVFVTDSLKVGSTTIESNVTKTHSAKLTRSSFNSLELICSDFLSSFPNRCFIILVDTLYNFCTQNDDLNISLTTVTFFWVLSDFISGRTNFFSWSADLVCGSEVPDFIKMAGGEDLAVSDAALWMLLLLRLAAVTTDDRLELRNSAIQTLLRIFDAYGDRLSSNAWAICLESVIFNLLFSIEERLKSTTEDSENFVSDKDKTGWHGTTVVILTGLTNLFADYIDVLSIHSSFGKSWQTLLQHFNRLLEFQILDINTAVFNALRQILSKGNLHESCATNFDASAVNQAWDLWSKSLPISSLKTDKKNTDNQQCLVAYVSALEEIYRLIQFRLDTSKVKTMLALLQQAVRHANITTYSADIDHLTPLQSKVVDLFKMMRSDVKGVPSLLIRQVAEIVELAFEPSNMTGSKHGQPTFVALSKSSMDILERLIVTHSSDQEIYTSGAISESLEAFKTPIVLKYSFPIITKSLPPWQQATTSVLSSLKSIIPFINNSNLNDEIVQVVWSSIVEIGNGIIKADCTGFEEDTRIKIDEKYDIECFLALRKLMTPALGSLIISDETRRAYTECLFQMSLVHTPLLYELPYSHQEILAILSQPQKGQTVDITPSCRSKMSYVCFDELVSLTRIHDGSEARIKLAQAAAPYLILRTGLTLRSFIADQPLRGLMPQPLTQRNELIYILRALVCLRCEPRAIPYSTGVDRGERKHLDKLYILFVKAVQVAVQDQELLQCLTQALDVIGNDSEP</sequence>
<gene>
    <name evidence="6" type="ORF">BGTH12_LOCUS7617</name>
</gene>
<dbReference type="Pfam" id="PF12783">
    <property type="entry name" value="Sec7-like_HUS"/>
    <property type="match status" value="1"/>
</dbReference>
<evidence type="ECO:0000256" key="2">
    <source>
        <dbReference type="ARBA" id="ARBA00022927"/>
    </source>
</evidence>
<dbReference type="GO" id="GO:0015031">
    <property type="term" value="P:protein transport"/>
    <property type="evidence" value="ECO:0007669"/>
    <property type="project" value="UniProtKB-KW"/>
</dbReference>
<proteinExistence type="predicted"/>
<evidence type="ECO:0000259" key="5">
    <source>
        <dbReference type="Pfam" id="PF16213"/>
    </source>
</evidence>
<dbReference type="Pfam" id="PF16206">
    <property type="entry name" value="Mon2_C"/>
    <property type="match status" value="1"/>
</dbReference>
<feature type="domain" description="Mon2/Sec7/BIG1-like HUS" evidence="3">
    <location>
        <begin position="200"/>
        <end position="353"/>
    </location>
</feature>
<protein>
    <submittedName>
        <fullName evidence="6">BgTH12-07186</fullName>
    </submittedName>
</protein>
<dbReference type="InterPro" id="IPR032817">
    <property type="entry name" value="Mon2_C"/>
</dbReference>
<keyword evidence="2" id="KW-0653">Protein transport</keyword>
<accession>A0A9W4GI28</accession>
<dbReference type="Proteomes" id="UP000683417">
    <property type="component" value="Unassembled WGS sequence"/>
</dbReference>
<organism evidence="6 7">
    <name type="scientific">Blumeria graminis f. sp. triticale</name>
    <dbReference type="NCBI Taxonomy" id="1689686"/>
    <lineage>
        <taxon>Eukaryota</taxon>
        <taxon>Fungi</taxon>
        <taxon>Dikarya</taxon>
        <taxon>Ascomycota</taxon>
        <taxon>Pezizomycotina</taxon>
        <taxon>Leotiomycetes</taxon>
        <taxon>Erysiphales</taxon>
        <taxon>Erysiphaceae</taxon>
        <taxon>Blumeria</taxon>
    </lineage>
</organism>
<name>A0A9W4GI28_BLUGR</name>
<reference evidence="6" key="1">
    <citation type="submission" date="2020-10" db="EMBL/GenBank/DDBJ databases">
        <authorList>
            <person name="Muller C M."/>
        </authorList>
    </citation>
    <scope>NUCLEOTIDE SEQUENCE</scope>
    <source>
        <strain evidence="6">THUN-12</strain>
    </source>
</reference>
<dbReference type="Pfam" id="PF16213">
    <property type="entry name" value="DCB"/>
    <property type="match status" value="1"/>
</dbReference>
<feature type="domain" description="Mon2 C-terminal" evidence="4">
    <location>
        <begin position="984"/>
        <end position="1265"/>
    </location>
</feature>
<evidence type="ECO:0000313" key="6">
    <source>
        <dbReference type="EMBL" id="CAD6506259.1"/>
    </source>
</evidence>
<dbReference type="InterPro" id="IPR032629">
    <property type="entry name" value="DCB_dom"/>
</dbReference>
<dbReference type="GO" id="GO:0005794">
    <property type="term" value="C:Golgi apparatus"/>
    <property type="evidence" value="ECO:0007669"/>
    <property type="project" value="UniProtKB-ARBA"/>
</dbReference>
<evidence type="ECO:0000313" key="7">
    <source>
        <dbReference type="Proteomes" id="UP000683417"/>
    </source>
</evidence>
<evidence type="ECO:0000259" key="4">
    <source>
        <dbReference type="Pfam" id="PF16206"/>
    </source>
</evidence>
<evidence type="ECO:0000256" key="1">
    <source>
        <dbReference type="ARBA" id="ARBA00022448"/>
    </source>
</evidence>
<keyword evidence="1" id="KW-0813">Transport</keyword>
<dbReference type="PANTHER" id="PTHR10663:SF333">
    <property type="entry name" value="PROTEIN MON2 HOMOLOG"/>
    <property type="match status" value="1"/>
</dbReference>
<dbReference type="EMBL" id="CAJHIT010000010">
    <property type="protein sequence ID" value="CAD6506259.1"/>
    <property type="molecule type" value="Genomic_DNA"/>
</dbReference>
<dbReference type="InterPro" id="IPR032691">
    <property type="entry name" value="Mon2/Sec7/BIG1-like_HUS"/>
</dbReference>
<feature type="domain" description="Mon2/Sec7/BIG1-like dimerisation and cyclophilin-binding" evidence="5">
    <location>
        <begin position="4"/>
        <end position="175"/>
    </location>
</feature>